<evidence type="ECO:0000313" key="2">
    <source>
        <dbReference type="EMBL" id="SET77490.1"/>
    </source>
</evidence>
<dbReference type="InterPro" id="IPR029032">
    <property type="entry name" value="AhpD-like"/>
</dbReference>
<protein>
    <submittedName>
        <fullName evidence="2">Alkylhydroperoxidase AhpD family core domain-containing protein</fullName>
    </submittedName>
</protein>
<evidence type="ECO:0000313" key="3">
    <source>
        <dbReference type="Proteomes" id="UP000199361"/>
    </source>
</evidence>
<dbReference type="STRING" id="568860.SAMN05421811_10476"/>
<proteinExistence type="predicted"/>
<dbReference type="PANTHER" id="PTHR34846">
    <property type="entry name" value="4-CARBOXYMUCONOLACTONE DECARBOXYLASE FAMILY PROTEIN (AFU_ORTHOLOGUE AFUA_6G11590)"/>
    <property type="match status" value="1"/>
</dbReference>
<keyword evidence="2" id="KW-0575">Peroxidase</keyword>
<dbReference type="Pfam" id="PF02627">
    <property type="entry name" value="CMD"/>
    <property type="match status" value="1"/>
</dbReference>
<accession>A0A1I0H1Q9</accession>
<dbReference type="InterPro" id="IPR003779">
    <property type="entry name" value="CMD-like"/>
</dbReference>
<gene>
    <name evidence="2" type="ORF">SAMN05421811_10476</name>
</gene>
<name>A0A1I0H1Q9_9ACTN</name>
<dbReference type="OrthoDB" id="331146at2"/>
<dbReference type="AlphaFoldDB" id="A0A1I0H1Q9"/>
<dbReference type="SUPFAM" id="SSF69118">
    <property type="entry name" value="AhpD-like"/>
    <property type="match status" value="1"/>
</dbReference>
<reference evidence="2 3" key="1">
    <citation type="submission" date="2016-10" db="EMBL/GenBank/DDBJ databases">
        <authorList>
            <person name="de Groot N.N."/>
        </authorList>
    </citation>
    <scope>NUCLEOTIDE SEQUENCE [LARGE SCALE GENOMIC DNA]</scope>
    <source>
        <strain evidence="2 3">CGMCC 4.5598</strain>
    </source>
</reference>
<dbReference type="InterPro" id="IPR004675">
    <property type="entry name" value="AhpD_core"/>
</dbReference>
<dbReference type="NCBIfam" id="TIGR00778">
    <property type="entry name" value="ahpD_dom"/>
    <property type="match status" value="1"/>
</dbReference>
<dbReference type="Gene3D" id="1.20.1290.10">
    <property type="entry name" value="AhpD-like"/>
    <property type="match status" value="1"/>
</dbReference>
<organism evidence="2 3">
    <name type="scientific">Nonomuraea wenchangensis</name>
    <dbReference type="NCBI Taxonomy" id="568860"/>
    <lineage>
        <taxon>Bacteria</taxon>
        <taxon>Bacillati</taxon>
        <taxon>Actinomycetota</taxon>
        <taxon>Actinomycetes</taxon>
        <taxon>Streptosporangiales</taxon>
        <taxon>Streptosporangiaceae</taxon>
        <taxon>Nonomuraea</taxon>
    </lineage>
</organism>
<dbReference type="PANTHER" id="PTHR34846:SF10">
    <property type="entry name" value="CYTOPLASMIC PROTEIN"/>
    <property type="match status" value="1"/>
</dbReference>
<evidence type="ECO:0000259" key="1">
    <source>
        <dbReference type="Pfam" id="PF02627"/>
    </source>
</evidence>
<keyword evidence="3" id="KW-1185">Reference proteome</keyword>
<dbReference type="EMBL" id="FOHX01000004">
    <property type="protein sequence ID" value="SET77490.1"/>
    <property type="molecule type" value="Genomic_DNA"/>
</dbReference>
<keyword evidence="2" id="KW-0560">Oxidoreductase</keyword>
<feature type="domain" description="Carboxymuconolactone decarboxylase-like" evidence="1">
    <location>
        <begin position="13"/>
        <end position="94"/>
    </location>
</feature>
<dbReference type="GO" id="GO:0051920">
    <property type="term" value="F:peroxiredoxin activity"/>
    <property type="evidence" value="ECO:0007669"/>
    <property type="project" value="InterPro"/>
</dbReference>
<dbReference type="Proteomes" id="UP000199361">
    <property type="component" value="Unassembled WGS sequence"/>
</dbReference>
<sequence length="149" mass="16198">MTERMNLGSLAREAYRGMAGLDRFVAASPLPSSLVHLVNLRASQINGCVYCVDMHSADAKKEGESDARLHAVAVWREAPFFTERERAALAFAEAATRLSTDDVTDAVWNEAAAHFSEAELAALVVAVAAINAWNRMGVSTRMTPESYQP</sequence>
<dbReference type="RefSeq" id="WP_091080905.1">
    <property type="nucleotide sequence ID" value="NZ_FOHX01000004.1"/>
</dbReference>